<dbReference type="STRING" id="1108044.GOOTI_094_00080"/>
<sequence length="165" mass="18142">MGILTPLAIKIGSIPWMPKYFPQIVKCDKAIAAITGQRYGLLDIAGLPNITLIVRGRRSGVERSTELLAAPTPTGWLIAGSYFGGPDTPQWVHNLRATDTAAVRHEGVTRTASVRELDGEERATAWQVLRSTWPNFDLDEKRTDRRIPVFSLVTESSALEAGRSD</sequence>
<evidence type="ECO:0000313" key="3">
    <source>
        <dbReference type="EMBL" id="GAB34122.1"/>
    </source>
</evidence>
<dbReference type="GO" id="GO:0005886">
    <property type="term" value="C:plasma membrane"/>
    <property type="evidence" value="ECO:0007669"/>
    <property type="project" value="TreeGrafter"/>
</dbReference>
<dbReference type="PANTHER" id="PTHR39428:SF1">
    <property type="entry name" value="F420H(2)-DEPENDENT QUINONE REDUCTASE RV1261C"/>
    <property type="match status" value="1"/>
</dbReference>
<evidence type="ECO:0008006" key="5">
    <source>
        <dbReference type="Google" id="ProtNLM"/>
    </source>
</evidence>
<dbReference type="OrthoDB" id="8225825at2"/>
<comment type="catalytic activity">
    <reaction evidence="2">
        <text>oxidized coenzyme F420-(gamma-L-Glu)(n) + a quinol + H(+) = reduced coenzyme F420-(gamma-L-Glu)(n) + a quinone</text>
        <dbReference type="Rhea" id="RHEA:39663"/>
        <dbReference type="Rhea" id="RHEA-COMP:12939"/>
        <dbReference type="Rhea" id="RHEA-COMP:14378"/>
        <dbReference type="ChEBI" id="CHEBI:15378"/>
        <dbReference type="ChEBI" id="CHEBI:24646"/>
        <dbReference type="ChEBI" id="CHEBI:132124"/>
        <dbReference type="ChEBI" id="CHEBI:133980"/>
        <dbReference type="ChEBI" id="CHEBI:139511"/>
    </reaction>
</comment>
<dbReference type="Pfam" id="PF04075">
    <property type="entry name" value="F420H2_quin_red"/>
    <property type="match status" value="1"/>
</dbReference>
<evidence type="ECO:0000313" key="4">
    <source>
        <dbReference type="Proteomes" id="UP000005038"/>
    </source>
</evidence>
<dbReference type="InterPro" id="IPR012349">
    <property type="entry name" value="Split_barrel_FMN-bd"/>
</dbReference>
<accession>H5TKW4</accession>
<name>H5TKW4_GORO1</name>
<dbReference type="PANTHER" id="PTHR39428">
    <property type="entry name" value="F420H(2)-DEPENDENT QUINONE REDUCTASE RV1261C"/>
    <property type="match status" value="1"/>
</dbReference>
<keyword evidence="4" id="KW-1185">Reference proteome</keyword>
<dbReference type="GO" id="GO:0016491">
    <property type="term" value="F:oxidoreductase activity"/>
    <property type="evidence" value="ECO:0007669"/>
    <property type="project" value="InterPro"/>
</dbReference>
<reference evidence="3" key="1">
    <citation type="submission" date="2012-02" db="EMBL/GenBank/DDBJ databases">
        <title>Whole genome shotgun sequence of Gordonia otitidis NBRC 100426.</title>
        <authorList>
            <person name="Yoshida I."/>
            <person name="Hosoyama A."/>
            <person name="Tsuchikane K."/>
            <person name="Katsumata H."/>
            <person name="Yamazaki S."/>
            <person name="Fujita N."/>
        </authorList>
    </citation>
    <scope>NUCLEOTIDE SEQUENCE [LARGE SCALE GENOMIC DNA]</scope>
    <source>
        <strain evidence="3">NBRC 100426</strain>
    </source>
</reference>
<comment type="similarity">
    <text evidence="1">Belongs to the F420H(2)-dependent quinone reductase family.</text>
</comment>
<gene>
    <name evidence="3" type="ORF">GOOTI_094_00080</name>
</gene>
<dbReference type="Proteomes" id="UP000005038">
    <property type="component" value="Unassembled WGS sequence"/>
</dbReference>
<comment type="caution">
    <text evidence="3">The sequence shown here is derived from an EMBL/GenBank/DDBJ whole genome shotgun (WGS) entry which is preliminary data.</text>
</comment>
<dbReference type="EMBL" id="BAFB01000094">
    <property type="protein sequence ID" value="GAB34122.1"/>
    <property type="molecule type" value="Genomic_DNA"/>
</dbReference>
<dbReference type="GO" id="GO:0070967">
    <property type="term" value="F:coenzyme F420 binding"/>
    <property type="evidence" value="ECO:0007669"/>
    <property type="project" value="TreeGrafter"/>
</dbReference>
<organism evidence="3 4">
    <name type="scientific">Gordonia otitidis (strain DSM 44809 / CCUG 52243 / JCM 12355 / NBRC 100426 / IFM 10032)</name>
    <dbReference type="NCBI Taxonomy" id="1108044"/>
    <lineage>
        <taxon>Bacteria</taxon>
        <taxon>Bacillati</taxon>
        <taxon>Actinomycetota</taxon>
        <taxon>Actinomycetes</taxon>
        <taxon>Mycobacteriales</taxon>
        <taxon>Gordoniaceae</taxon>
        <taxon>Gordonia</taxon>
    </lineage>
</organism>
<protein>
    <recommendedName>
        <fullName evidence="5">Nitroreductase</fullName>
    </recommendedName>
</protein>
<dbReference type="InterPro" id="IPR004378">
    <property type="entry name" value="F420H2_quin_Rdtase"/>
</dbReference>
<dbReference type="AlphaFoldDB" id="H5TKW4"/>
<proteinExistence type="inferred from homology"/>
<evidence type="ECO:0000256" key="2">
    <source>
        <dbReference type="ARBA" id="ARBA00049106"/>
    </source>
</evidence>
<dbReference type="RefSeq" id="WP_007238361.1">
    <property type="nucleotide sequence ID" value="NZ_BAFB01000094.1"/>
</dbReference>
<evidence type="ECO:0000256" key="1">
    <source>
        <dbReference type="ARBA" id="ARBA00008710"/>
    </source>
</evidence>
<dbReference type="Gene3D" id="2.30.110.10">
    <property type="entry name" value="Electron Transport, Fmn-binding Protein, Chain A"/>
    <property type="match status" value="1"/>
</dbReference>
<dbReference type="NCBIfam" id="TIGR00026">
    <property type="entry name" value="hi_GC_TIGR00026"/>
    <property type="match status" value="1"/>
</dbReference>